<dbReference type="EMBL" id="LT934117">
    <property type="protein sequence ID" value="VAH98952.1"/>
    <property type="molecule type" value="Genomic_DNA"/>
</dbReference>
<dbReference type="Pfam" id="PF13639">
    <property type="entry name" value="zf-RING_2"/>
    <property type="match status" value="1"/>
</dbReference>
<dbReference type="PANTHER" id="PTHR46400:SF9">
    <property type="entry name" value="E3 LIGASE"/>
    <property type="match status" value="1"/>
</dbReference>
<dbReference type="AlphaFoldDB" id="A0A9R0SU32"/>
<reference evidence="4 5" key="1">
    <citation type="submission" date="2017-09" db="EMBL/GenBank/DDBJ databases">
        <authorList>
            <consortium name="International Durum Wheat Genome Sequencing Consortium (IDWGSC)"/>
            <person name="Milanesi L."/>
        </authorList>
    </citation>
    <scope>NUCLEOTIDE SEQUENCE [LARGE SCALE GENOMIC DNA]</scope>
    <source>
        <strain evidence="5">cv. Svevo</strain>
    </source>
</reference>
<keyword evidence="1" id="KW-0862">Zinc</keyword>
<dbReference type="GO" id="GO:0004842">
    <property type="term" value="F:ubiquitin-protein transferase activity"/>
    <property type="evidence" value="ECO:0007669"/>
    <property type="project" value="InterPro"/>
</dbReference>
<evidence type="ECO:0000313" key="4">
    <source>
        <dbReference type="EMBL" id="VAH98952.1"/>
    </source>
</evidence>
<dbReference type="GO" id="GO:0008270">
    <property type="term" value="F:zinc ion binding"/>
    <property type="evidence" value="ECO:0007669"/>
    <property type="project" value="UniProtKB-KW"/>
</dbReference>
<dbReference type="Gene3D" id="3.30.40.10">
    <property type="entry name" value="Zinc/RING finger domain, C3HC4 (zinc finger)"/>
    <property type="match status" value="1"/>
</dbReference>
<dbReference type="SUPFAM" id="SSF57850">
    <property type="entry name" value="RING/U-box"/>
    <property type="match status" value="1"/>
</dbReference>
<evidence type="ECO:0000256" key="2">
    <source>
        <dbReference type="SAM" id="MobiDB-lite"/>
    </source>
</evidence>
<dbReference type="GO" id="GO:0046621">
    <property type="term" value="P:negative regulation of organ growth"/>
    <property type="evidence" value="ECO:0007669"/>
    <property type="project" value="InterPro"/>
</dbReference>
<feature type="domain" description="RING-type" evidence="3">
    <location>
        <begin position="208"/>
        <end position="233"/>
    </location>
</feature>
<sequence length="240" mass="26553">MATVGPPGAYRRITVHYSTAGDDVNHDDFLEYVIGDVLQHQEGLHQSFGTGAPGASWSMHCCHGESSRGTAAETSGSSEEQIAADLKYARMLQEMEDLDVDTPPNEDEQDDISCVPSPSDTDDDDDRGDEEDAAGQDDDDNDDTNDDVDPDNMTYEQGQELVESVGNESRGLSDELLSYLVPWKYRSGSGFFSRRTNHDENRENIITLPCKHNYHASCISSWLKINKTCPVCKYEVFGPS</sequence>
<dbReference type="InterPro" id="IPR001841">
    <property type="entry name" value="Znf_RING"/>
</dbReference>
<feature type="compositionally biased region" description="Acidic residues" evidence="2">
    <location>
        <begin position="120"/>
        <end position="150"/>
    </location>
</feature>
<name>A0A9R0SU32_TRITD</name>
<dbReference type="GO" id="GO:0016567">
    <property type="term" value="P:protein ubiquitination"/>
    <property type="evidence" value="ECO:0007669"/>
    <property type="project" value="InterPro"/>
</dbReference>
<evidence type="ECO:0000259" key="3">
    <source>
        <dbReference type="PROSITE" id="PS50089"/>
    </source>
</evidence>
<protein>
    <recommendedName>
        <fullName evidence="3">RING-type domain-containing protein</fullName>
    </recommendedName>
</protein>
<evidence type="ECO:0000256" key="1">
    <source>
        <dbReference type="PROSITE-ProRule" id="PRU00175"/>
    </source>
</evidence>
<evidence type="ECO:0000313" key="5">
    <source>
        <dbReference type="Proteomes" id="UP000324705"/>
    </source>
</evidence>
<dbReference type="PROSITE" id="PS50089">
    <property type="entry name" value="ZF_RING_2"/>
    <property type="match status" value="1"/>
</dbReference>
<keyword evidence="1" id="KW-0863">Zinc-finger</keyword>
<dbReference type="Proteomes" id="UP000324705">
    <property type="component" value="Chromosome 4A"/>
</dbReference>
<organism evidence="4 5">
    <name type="scientific">Triticum turgidum subsp. durum</name>
    <name type="common">Durum wheat</name>
    <name type="synonym">Triticum durum</name>
    <dbReference type="NCBI Taxonomy" id="4567"/>
    <lineage>
        <taxon>Eukaryota</taxon>
        <taxon>Viridiplantae</taxon>
        <taxon>Streptophyta</taxon>
        <taxon>Embryophyta</taxon>
        <taxon>Tracheophyta</taxon>
        <taxon>Spermatophyta</taxon>
        <taxon>Magnoliopsida</taxon>
        <taxon>Liliopsida</taxon>
        <taxon>Poales</taxon>
        <taxon>Poaceae</taxon>
        <taxon>BOP clade</taxon>
        <taxon>Pooideae</taxon>
        <taxon>Triticodae</taxon>
        <taxon>Triticeae</taxon>
        <taxon>Triticinae</taxon>
        <taxon>Triticum</taxon>
    </lineage>
</organism>
<dbReference type="InterPro" id="IPR013083">
    <property type="entry name" value="Znf_RING/FYVE/PHD"/>
</dbReference>
<feature type="region of interest" description="Disordered" evidence="2">
    <location>
        <begin position="99"/>
        <end position="153"/>
    </location>
</feature>
<keyword evidence="1" id="KW-0479">Metal-binding</keyword>
<dbReference type="InterPro" id="IPR033276">
    <property type="entry name" value="BB"/>
</dbReference>
<dbReference type="Gramene" id="TRITD4Av1G250010.2">
    <property type="protein sequence ID" value="TRITD4Av1G250010.2"/>
    <property type="gene ID" value="TRITD4Av1G250010"/>
</dbReference>
<gene>
    <name evidence="4" type="ORF">TRITD_4Av1G250010</name>
</gene>
<keyword evidence="5" id="KW-1185">Reference proteome</keyword>
<dbReference type="FunFam" id="3.30.40.10:FF:000226">
    <property type="entry name" value="E3 ubiquitin ligase BIG BROTHER"/>
    <property type="match status" value="1"/>
</dbReference>
<proteinExistence type="predicted"/>
<dbReference type="PANTHER" id="PTHR46400">
    <property type="entry name" value="RING/U-BOX SUPERFAMILY PROTEIN"/>
    <property type="match status" value="1"/>
</dbReference>
<feature type="compositionally biased region" description="Acidic residues" evidence="2">
    <location>
        <begin position="99"/>
        <end position="111"/>
    </location>
</feature>
<dbReference type="GO" id="GO:0031624">
    <property type="term" value="F:ubiquitin conjugating enzyme binding"/>
    <property type="evidence" value="ECO:0007669"/>
    <property type="project" value="TreeGrafter"/>
</dbReference>
<accession>A0A9R0SU32</accession>